<dbReference type="AlphaFoldDB" id="A0A545SYT2"/>
<organism evidence="2 3">
    <name type="scientific">Exilibacterium tricleocarpae</name>
    <dbReference type="NCBI Taxonomy" id="2591008"/>
    <lineage>
        <taxon>Bacteria</taxon>
        <taxon>Pseudomonadati</taxon>
        <taxon>Pseudomonadota</taxon>
        <taxon>Gammaproteobacteria</taxon>
        <taxon>Cellvibrionales</taxon>
        <taxon>Cellvibrionaceae</taxon>
        <taxon>Exilibacterium</taxon>
    </lineage>
</organism>
<accession>A0A545SYT2</accession>
<gene>
    <name evidence="2" type="ORF">FKG94_21660</name>
</gene>
<evidence type="ECO:0000313" key="2">
    <source>
        <dbReference type="EMBL" id="TQV70133.1"/>
    </source>
</evidence>
<reference evidence="2 3" key="1">
    <citation type="submission" date="2019-06" db="EMBL/GenBank/DDBJ databases">
        <title>Whole genome sequence for Cellvibrionaceae sp. R142.</title>
        <authorList>
            <person name="Wang G."/>
        </authorList>
    </citation>
    <scope>NUCLEOTIDE SEQUENCE [LARGE SCALE GENOMIC DNA]</scope>
    <source>
        <strain evidence="2 3">R142</strain>
    </source>
</reference>
<dbReference type="EMBL" id="VHSG01000025">
    <property type="protein sequence ID" value="TQV70133.1"/>
    <property type="molecule type" value="Genomic_DNA"/>
</dbReference>
<dbReference type="RefSeq" id="WP_142929037.1">
    <property type="nucleotide sequence ID" value="NZ_ML660103.1"/>
</dbReference>
<feature type="signal peptide" evidence="1">
    <location>
        <begin position="1"/>
        <end position="20"/>
    </location>
</feature>
<keyword evidence="3" id="KW-1185">Reference proteome</keyword>
<evidence type="ECO:0000313" key="3">
    <source>
        <dbReference type="Proteomes" id="UP000319732"/>
    </source>
</evidence>
<protein>
    <submittedName>
        <fullName evidence="2">Uncharacterized protein</fullName>
    </submittedName>
</protein>
<name>A0A545SYT2_9GAMM</name>
<dbReference type="Proteomes" id="UP000319732">
    <property type="component" value="Unassembled WGS sequence"/>
</dbReference>
<comment type="caution">
    <text evidence="2">The sequence shown here is derived from an EMBL/GenBank/DDBJ whole genome shotgun (WGS) entry which is preliminary data.</text>
</comment>
<sequence length="105" mass="11465">MKLTKKLPIVFTFLLTAAGAADVFASSCAKQRMPDAPAIPPGEAATVREMYEAQNHVKAYIKSVEKHLNCVASSSLYNERLEQVQNVAAAYNQAVRVFKAKHASL</sequence>
<keyword evidence="1" id="KW-0732">Signal</keyword>
<feature type="chain" id="PRO_5022130466" evidence="1">
    <location>
        <begin position="21"/>
        <end position="105"/>
    </location>
</feature>
<proteinExistence type="predicted"/>
<evidence type="ECO:0000256" key="1">
    <source>
        <dbReference type="SAM" id="SignalP"/>
    </source>
</evidence>